<dbReference type="AlphaFoldDB" id="A0A1B6QMH9"/>
<gene>
    <name evidence="2" type="ORF">SORBI_3001G335700</name>
</gene>
<organism evidence="2 3">
    <name type="scientific">Sorghum bicolor</name>
    <name type="common">Sorghum</name>
    <name type="synonym">Sorghum vulgare</name>
    <dbReference type="NCBI Taxonomy" id="4558"/>
    <lineage>
        <taxon>Eukaryota</taxon>
        <taxon>Viridiplantae</taxon>
        <taxon>Streptophyta</taxon>
        <taxon>Embryophyta</taxon>
        <taxon>Tracheophyta</taxon>
        <taxon>Spermatophyta</taxon>
        <taxon>Magnoliopsida</taxon>
        <taxon>Liliopsida</taxon>
        <taxon>Poales</taxon>
        <taxon>Poaceae</taxon>
        <taxon>PACMAD clade</taxon>
        <taxon>Panicoideae</taxon>
        <taxon>Andropogonodae</taxon>
        <taxon>Andropogoneae</taxon>
        <taxon>Sorghinae</taxon>
        <taxon>Sorghum</taxon>
    </lineage>
</organism>
<name>A0A1B6QMH9_SORBI</name>
<feature type="region of interest" description="Disordered" evidence="1">
    <location>
        <begin position="17"/>
        <end position="65"/>
    </location>
</feature>
<dbReference type="Proteomes" id="UP000000768">
    <property type="component" value="Chromosome 1"/>
</dbReference>
<reference evidence="3" key="2">
    <citation type="journal article" date="2018" name="Plant J.">
        <title>The Sorghum bicolor reference genome: improved assembly, gene annotations, a transcriptome atlas, and signatures of genome organization.</title>
        <authorList>
            <person name="McCormick R.F."/>
            <person name="Truong S.K."/>
            <person name="Sreedasyam A."/>
            <person name="Jenkins J."/>
            <person name="Shu S."/>
            <person name="Sims D."/>
            <person name="Kennedy M."/>
            <person name="Amirebrahimi M."/>
            <person name="Weers B.D."/>
            <person name="McKinley B."/>
            <person name="Mattison A."/>
            <person name="Morishige D.T."/>
            <person name="Grimwood J."/>
            <person name="Schmutz J."/>
            <person name="Mullet J.E."/>
        </authorList>
    </citation>
    <scope>NUCLEOTIDE SEQUENCE [LARGE SCALE GENOMIC DNA]</scope>
    <source>
        <strain evidence="3">cv. BTx623</strain>
    </source>
</reference>
<proteinExistence type="predicted"/>
<accession>A0A1B6QMH9</accession>
<dbReference type="EMBL" id="CM000760">
    <property type="protein sequence ID" value="KXG39128.1"/>
    <property type="molecule type" value="Genomic_DNA"/>
</dbReference>
<evidence type="ECO:0000313" key="3">
    <source>
        <dbReference type="Proteomes" id="UP000000768"/>
    </source>
</evidence>
<evidence type="ECO:0000256" key="1">
    <source>
        <dbReference type="SAM" id="MobiDB-lite"/>
    </source>
</evidence>
<keyword evidence="3" id="KW-1185">Reference proteome</keyword>
<sequence>MVNQNPPEQKHAIVHSAGRALLGQNPRRGRASYPGPGGRRPLARRPEPSATGSYGPGSRAARNSSTQVQEFGLHISKGTILFFSNIIKILM</sequence>
<dbReference type="Gramene" id="KXG39128">
    <property type="protein sequence ID" value="KXG39128"/>
    <property type="gene ID" value="SORBI_3001G335700"/>
</dbReference>
<evidence type="ECO:0000313" key="2">
    <source>
        <dbReference type="EMBL" id="KXG39128.1"/>
    </source>
</evidence>
<reference evidence="2 3" key="1">
    <citation type="journal article" date="2009" name="Nature">
        <title>The Sorghum bicolor genome and the diversification of grasses.</title>
        <authorList>
            <person name="Paterson A.H."/>
            <person name="Bowers J.E."/>
            <person name="Bruggmann R."/>
            <person name="Dubchak I."/>
            <person name="Grimwood J."/>
            <person name="Gundlach H."/>
            <person name="Haberer G."/>
            <person name="Hellsten U."/>
            <person name="Mitros T."/>
            <person name="Poliakov A."/>
            <person name="Schmutz J."/>
            <person name="Spannagl M."/>
            <person name="Tang H."/>
            <person name="Wang X."/>
            <person name="Wicker T."/>
            <person name="Bharti A.K."/>
            <person name="Chapman J."/>
            <person name="Feltus F.A."/>
            <person name="Gowik U."/>
            <person name="Grigoriev I.V."/>
            <person name="Lyons E."/>
            <person name="Maher C.A."/>
            <person name="Martis M."/>
            <person name="Narechania A."/>
            <person name="Otillar R.P."/>
            <person name="Penning B.W."/>
            <person name="Salamov A.A."/>
            <person name="Wang Y."/>
            <person name="Zhang L."/>
            <person name="Carpita N.C."/>
            <person name="Freeling M."/>
            <person name="Gingle A.R."/>
            <person name="Hash C.T."/>
            <person name="Keller B."/>
            <person name="Klein P."/>
            <person name="Kresovich S."/>
            <person name="McCann M.C."/>
            <person name="Ming R."/>
            <person name="Peterson D.G."/>
            <person name="Mehboob-ur-Rahman"/>
            <person name="Ware D."/>
            <person name="Westhoff P."/>
            <person name="Mayer K.F."/>
            <person name="Messing J."/>
            <person name="Rokhsar D.S."/>
        </authorList>
    </citation>
    <scope>NUCLEOTIDE SEQUENCE [LARGE SCALE GENOMIC DNA]</scope>
    <source>
        <strain evidence="3">cv. BTx623</strain>
    </source>
</reference>
<dbReference type="InParanoid" id="A0A1B6QMH9"/>
<protein>
    <submittedName>
        <fullName evidence="2">Uncharacterized protein</fullName>
    </submittedName>
</protein>